<protein>
    <submittedName>
        <fullName evidence="1">Uncharacterized protein</fullName>
    </submittedName>
</protein>
<reference evidence="1 2" key="1">
    <citation type="submission" date="2024-01" db="EMBL/GenBank/DDBJ databases">
        <title>The genomes of 5 underutilized Papilionoideae crops provide insights into root nodulation and disease resistanc.</title>
        <authorList>
            <person name="Jiang F."/>
        </authorList>
    </citation>
    <scope>NUCLEOTIDE SEQUENCE [LARGE SCALE GENOMIC DNA]</scope>
    <source>
        <strain evidence="1">LVBAO_FW01</strain>
        <tissue evidence="1">Leaves</tissue>
    </source>
</reference>
<evidence type="ECO:0000313" key="1">
    <source>
        <dbReference type="EMBL" id="KAK7338741.1"/>
    </source>
</evidence>
<comment type="caution">
    <text evidence="1">The sequence shown here is derived from an EMBL/GenBank/DDBJ whole genome shotgun (WGS) entry which is preliminary data.</text>
</comment>
<dbReference type="EMBL" id="JAYMYQ010000004">
    <property type="protein sequence ID" value="KAK7338741.1"/>
    <property type="molecule type" value="Genomic_DNA"/>
</dbReference>
<dbReference type="AlphaFoldDB" id="A0AAN9LN85"/>
<sequence length="176" mass="20284">MNRLAACGNLIHGLEEYRSQWHGFLGLAQVQDLFVSLELDQSTQNLQVEYLASFLISSPTYQLSVLLLFFVCVKYLPVYIIPEEKGSLAKRIGPKNFHIFRCVARYGYKDLHKKDVDFENKLFDNLFTFFRLESMMEGCSDSDEYSLYGKHTKQSRDGFLSNNTNTVSSDMDLTMS</sequence>
<dbReference type="GO" id="GO:0016020">
    <property type="term" value="C:membrane"/>
    <property type="evidence" value="ECO:0007669"/>
    <property type="project" value="InterPro"/>
</dbReference>
<dbReference type="PANTHER" id="PTHR30540">
    <property type="entry name" value="OSMOTIC STRESS POTASSIUM TRANSPORTER"/>
    <property type="match status" value="1"/>
</dbReference>
<proteinExistence type="predicted"/>
<dbReference type="PANTHER" id="PTHR30540:SF95">
    <property type="entry name" value="POTASSIUM TRANSPORTER 10"/>
    <property type="match status" value="1"/>
</dbReference>
<dbReference type="InterPro" id="IPR003855">
    <property type="entry name" value="K+_transporter"/>
</dbReference>
<dbReference type="GO" id="GO:0015079">
    <property type="term" value="F:potassium ion transmembrane transporter activity"/>
    <property type="evidence" value="ECO:0007669"/>
    <property type="project" value="InterPro"/>
</dbReference>
<dbReference type="Proteomes" id="UP001367508">
    <property type="component" value="Unassembled WGS sequence"/>
</dbReference>
<organism evidence="1 2">
    <name type="scientific">Canavalia gladiata</name>
    <name type="common">Sword bean</name>
    <name type="synonym">Dolichos gladiatus</name>
    <dbReference type="NCBI Taxonomy" id="3824"/>
    <lineage>
        <taxon>Eukaryota</taxon>
        <taxon>Viridiplantae</taxon>
        <taxon>Streptophyta</taxon>
        <taxon>Embryophyta</taxon>
        <taxon>Tracheophyta</taxon>
        <taxon>Spermatophyta</taxon>
        <taxon>Magnoliopsida</taxon>
        <taxon>eudicotyledons</taxon>
        <taxon>Gunneridae</taxon>
        <taxon>Pentapetalae</taxon>
        <taxon>rosids</taxon>
        <taxon>fabids</taxon>
        <taxon>Fabales</taxon>
        <taxon>Fabaceae</taxon>
        <taxon>Papilionoideae</taxon>
        <taxon>50 kb inversion clade</taxon>
        <taxon>NPAAA clade</taxon>
        <taxon>indigoferoid/millettioid clade</taxon>
        <taxon>Phaseoleae</taxon>
        <taxon>Canavalia</taxon>
    </lineage>
</organism>
<evidence type="ECO:0000313" key="2">
    <source>
        <dbReference type="Proteomes" id="UP001367508"/>
    </source>
</evidence>
<gene>
    <name evidence="1" type="ORF">VNO77_19371</name>
</gene>
<accession>A0AAN9LN85</accession>
<name>A0AAN9LN85_CANGL</name>
<keyword evidence="2" id="KW-1185">Reference proteome</keyword>